<sequence>MVLFDQDALITFAAEVNGEVHDRPLRRAIDSKIRDFFLCFDTADWDGVEEHLSPNAKLIDKLVDPGHIHTGNDSIIDWLTLERGVSQHTIHHLLLVDRGRVTCYVSTFWTNKHDLIDQCDDKPQFGEERDVYIIDLDDQQQIKRIERRANDSKILEHDGDLVAMENAAAEAEKHAMQMKEII</sequence>
<name>A0A167DVP0_COLIC</name>
<proteinExistence type="predicted"/>
<protein>
    <submittedName>
        <fullName evidence="1">Uncharacterized protein</fullName>
    </submittedName>
</protein>
<reference evidence="1 2" key="1">
    <citation type="submission" date="2015-06" db="EMBL/GenBank/DDBJ databases">
        <title>Survival trade-offs in plant roots during colonization by closely related pathogenic and mutualistic fungi.</title>
        <authorList>
            <person name="Hacquard S."/>
            <person name="Kracher B."/>
            <person name="Hiruma K."/>
            <person name="Weinman A."/>
            <person name="Muench P."/>
            <person name="Garrido Oter R."/>
            <person name="Ver Loren van Themaat E."/>
            <person name="Dallerey J.-F."/>
            <person name="Damm U."/>
            <person name="Henrissat B."/>
            <person name="Lespinet O."/>
            <person name="Thon M."/>
            <person name="Kemen E."/>
            <person name="McHardy A.C."/>
            <person name="Schulze-Lefert P."/>
            <person name="O'Connell R.J."/>
        </authorList>
    </citation>
    <scope>NUCLEOTIDE SEQUENCE [LARGE SCALE GENOMIC DNA]</scope>
    <source>
        <strain evidence="1 2">MAFF 238704</strain>
    </source>
</reference>
<dbReference type="AlphaFoldDB" id="A0A167DVP0"/>
<comment type="caution">
    <text evidence="1">The sequence shown here is derived from an EMBL/GenBank/DDBJ whole genome shotgun (WGS) entry which is preliminary data.</text>
</comment>
<dbReference type="EMBL" id="LFIW01000875">
    <property type="protein sequence ID" value="KZL84403.1"/>
    <property type="molecule type" value="Genomic_DNA"/>
</dbReference>
<evidence type="ECO:0000313" key="2">
    <source>
        <dbReference type="Proteomes" id="UP000076584"/>
    </source>
</evidence>
<gene>
    <name evidence="1" type="ORF">CI238_06813</name>
</gene>
<dbReference type="Proteomes" id="UP000076584">
    <property type="component" value="Unassembled WGS sequence"/>
</dbReference>
<keyword evidence="2" id="KW-1185">Reference proteome</keyword>
<dbReference type="SUPFAM" id="SSF54427">
    <property type="entry name" value="NTF2-like"/>
    <property type="match status" value="1"/>
</dbReference>
<accession>A0A167DVP0</accession>
<dbReference type="InterPro" id="IPR032710">
    <property type="entry name" value="NTF2-like_dom_sf"/>
</dbReference>
<evidence type="ECO:0000313" key="1">
    <source>
        <dbReference type="EMBL" id="KZL84403.1"/>
    </source>
</evidence>
<organism evidence="1 2">
    <name type="scientific">Colletotrichum incanum</name>
    <name type="common">Soybean anthracnose fungus</name>
    <dbReference type="NCBI Taxonomy" id="1573173"/>
    <lineage>
        <taxon>Eukaryota</taxon>
        <taxon>Fungi</taxon>
        <taxon>Dikarya</taxon>
        <taxon>Ascomycota</taxon>
        <taxon>Pezizomycotina</taxon>
        <taxon>Sordariomycetes</taxon>
        <taxon>Hypocreomycetidae</taxon>
        <taxon>Glomerellales</taxon>
        <taxon>Glomerellaceae</taxon>
        <taxon>Colletotrichum</taxon>
        <taxon>Colletotrichum spaethianum species complex</taxon>
    </lineage>
</organism>
<dbReference type="OrthoDB" id="4806180at2759"/>